<dbReference type="AlphaFoldDB" id="A0A2H0TBF6"/>
<comment type="caution">
    <text evidence="1">The sequence shown here is derived from an EMBL/GenBank/DDBJ whole genome shotgun (WGS) entry which is preliminary data.</text>
</comment>
<accession>A0A2H0TBF6</accession>
<name>A0A2H0TBF6_9BACT</name>
<protein>
    <submittedName>
        <fullName evidence="1">Uncharacterized protein</fullName>
    </submittedName>
</protein>
<reference evidence="2" key="1">
    <citation type="submission" date="2017-09" db="EMBL/GenBank/DDBJ databases">
        <title>Depth-based differentiation of microbial function through sediment-hosted aquifers and enrichment of novel symbionts in the deep terrestrial subsurface.</title>
        <authorList>
            <person name="Probst A.J."/>
            <person name="Ladd B."/>
            <person name="Jarett J.K."/>
            <person name="Geller-Mcgrath D.E."/>
            <person name="Sieber C.M.K."/>
            <person name="Emerson J.B."/>
            <person name="Anantharaman K."/>
            <person name="Thomas B.C."/>
            <person name="Malmstrom R."/>
            <person name="Stieglmeier M."/>
            <person name="Klingl A."/>
            <person name="Woyke T."/>
            <person name="Ryan C.M."/>
            <person name="Banfield J.F."/>
        </authorList>
    </citation>
    <scope>NUCLEOTIDE SEQUENCE [LARGE SCALE GENOMIC DNA]</scope>
</reference>
<organism evidence="1 2">
    <name type="scientific">Candidatus Nomurabacteria bacterium CG10_big_fil_rev_8_21_14_0_10_35_16</name>
    <dbReference type="NCBI Taxonomy" id="1974731"/>
    <lineage>
        <taxon>Bacteria</taxon>
        <taxon>Candidatus Nomuraibacteriota</taxon>
    </lineage>
</organism>
<proteinExistence type="predicted"/>
<evidence type="ECO:0000313" key="1">
    <source>
        <dbReference type="EMBL" id="PIR68333.1"/>
    </source>
</evidence>
<dbReference type="EMBL" id="PFCQ01000009">
    <property type="protein sequence ID" value="PIR68333.1"/>
    <property type="molecule type" value="Genomic_DNA"/>
</dbReference>
<dbReference type="Proteomes" id="UP000230094">
    <property type="component" value="Unassembled WGS sequence"/>
</dbReference>
<evidence type="ECO:0000313" key="2">
    <source>
        <dbReference type="Proteomes" id="UP000230094"/>
    </source>
</evidence>
<sequence>MSIFDFIFGSTSRRKVSFSDREKLNRQDIIDLVWNIESLDNKQKGIVKTELLKQLDDGGVSKWEYEEIIRQLSLRRVELGLSEIDIKNLRKIL</sequence>
<gene>
    <name evidence="1" type="ORF">COU49_01635</name>
</gene>